<protein>
    <submittedName>
        <fullName evidence="1">Uncharacterized protein</fullName>
    </submittedName>
</protein>
<evidence type="ECO:0000313" key="2">
    <source>
        <dbReference type="Proteomes" id="UP001143856"/>
    </source>
</evidence>
<name>A0ACC1PJ32_9PEZI</name>
<proteinExistence type="predicted"/>
<reference evidence="1" key="1">
    <citation type="submission" date="2022-10" db="EMBL/GenBank/DDBJ databases">
        <title>Genome Sequence of Xylaria curta.</title>
        <authorList>
            <person name="Buettner E."/>
        </authorList>
    </citation>
    <scope>NUCLEOTIDE SEQUENCE</scope>
    <source>
        <strain evidence="1">Babe10</strain>
    </source>
</reference>
<gene>
    <name evidence="1" type="ORF">NUW58_g2303</name>
</gene>
<keyword evidence="2" id="KW-1185">Reference proteome</keyword>
<dbReference type="Proteomes" id="UP001143856">
    <property type="component" value="Unassembled WGS sequence"/>
</dbReference>
<accession>A0ACC1PJ32</accession>
<dbReference type="EMBL" id="JAPDGR010000292">
    <property type="protein sequence ID" value="KAJ2992058.1"/>
    <property type="molecule type" value="Genomic_DNA"/>
</dbReference>
<evidence type="ECO:0000313" key="1">
    <source>
        <dbReference type="EMBL" id="KAJ2992058.1"/>
    </source>
</evidence>
<comment type="caution">
    <text evidence="1">The sequence shown here is derived from an EMBL/GenBank/DDBJ whole genome shotgun (WGS) entry which is preliminary data.</text>
</comment>
<organism evidence="1 2">
    <name type="scientific">Xylaria curta</name>
    <dbReference type="NCBI Taxonomy" id="42375"/>
    <lineage>
        <taxon>Eukaryota</taxon>
        <taxon>Fungi</taxon>
        <taxon>Dikarya</taxon>
        <taxon>Ascomycota</taxon>
        <taxon>Pezizomycotina</taxon>
        <taxon>Sordariomycetes</taxon>
        <taxon>Xylariomycetidae</taxon>
        <taxon>Xylariales</taxon>
        <taxon>Xylariaceae</taxon>
        <taxon>Xylaria</taxon>
    </lineage>
</organism>
<sequence length="509" mass="56130">MSKELNELRSQGRKPEATSTTSTDSVLSADMTGHSPSALPADDFDLAIETVEIGGIVIDAETAIEAFRIFASIFHSKLPVLVSLDINAIYQSSPFLFWTIIIIVASRVIVPSLEGLFNQIMGPFQDMRNDPSWLYSGIAVNSALFLGLHRSGSPPPVSRGGYPGTPLERIMTWLGCFYVNGSLSMHLGLPVVLDNSSELARVTTHLQEYPIPRDFAGEIKLQAIVTDFTNVLSNTSNDGTIDSSILHLLDRELDGLRSSYPDQWPRMLEYNTLVAKLHMYGLVISRDRVGNTSRDILLKLSFSTCLRIIHLANMRRDENLPESHGVPALEQQRANPKAYFKGLAFTTAFLLRYFSLNSTASAEEQQLAANHVVLSHTIFTSCSSGPNDELGRVARMFEDLCQYGPMAIEAQQVAPGDRVGVVILVDAMKLASRKRATGTTANIEPPLLPNAQPITPDSSMSPLDAFGIPQSFDPWSMDMIFSEQHWNDPTWDALNLPFMEGQFPPRQTG</sequence>